<comment type="caution">
    <text evidence="2">The sequence shown here is derived from an EMBL/GenBank/DDBJ whole genome shotgun (WGS) entry which is preliminary data.</text>
</comment>
<dbReference type="AlphaFoldDB" id="A0A836HB86"/>
<gene>
    <name evidence="2" type="ORF">LSCM1_04339</name>
</gene>
<evidence type="ECO:0000313" key="3">
    <source>
        <dbReference type="Proteomes" id="UP000673552"/>
    </source>
</evidence>
<feature type="region of interest" description="Disordered" evidence="1">
    <location>
        <begin position="276"/>
        <end position="301"/>
    </location>
</feature>
<proteinExistence type="predicted"/>
<accession>A0A836HB86</accession>
<protein>
    <submittedName>
        <fullName evidence="2">Uncharacterized protein</fullName>
    </submittedName>
</protein>
<name>A0A836HB86_9TRYP</name>
<feature type="region of interest" description="Disordered" evidence="1">
    <location>
        <begin position="391"/>
        <end position="416"/>
    </location>
</feature>
<dbReference type="RefSeq" id="XP_067176944.1">
    <property type="nucleotide sequence ID" value="XM_067321849.1"/>
</dbReference>
<sequence>MAETVSSGATPPGPQSVFSVLGGAITRAALQQAQRDIDILSEVSLAHACPTSGSHAAPLAASPQQRGASTSHPLQRVLDALRAAHLGSMSEGGNGEAPAQLGFASISVRDLLIHAFGVSAGSSLYREWIQAPRRRIKRVVRQLAISVQERYLPQLIEHHSLSREEPIDVHVQLYPSHTVQFTAVPAALREAKGFCAAVTVRRLSALEEEATAVRRLRDRYMQVAAQGQTLPTVLSFWAGASYGDVPPSALIDYPPLGFERDSSRLILEAAQASRGTAAADSARQRGRKAQRASDDQDEVMHPALLLGTREDSTTLSVARWGTEEEEGPEWLQPPLLLWPSDGLEDGQLALPSSIHSLNSAHHFRYENIGLLAVLYVHASGMAYVGYPQASDMASSTEPAEGPSQRPDDVPPANPMAVARALPPAPICSLPMGSTTGFVRSLLGLS</sequence>
<feature type="compositionally biased region" description="Basic and acidic residues" evidence="1">
    <location>
        <begin position="291"/>
        <end position="300"/>
    </location>
</feature>
<dbReference type="EMBL" id="JAFEUZ010000029">
    <property type="protein sequence ID" value="KAG5473710.1"/>
    <property type="molecule type" value="Genomic_DNA"/>
</dbReference>
<reference evidence="3" key="1">
    <citation type="journal article" date="2021" name="Microbiol. Resour. Announc.">
        <title>LGAAP: Leishmaniinae Genome Assembly and Annotation Pipeline.</title>
        <authorList>
            <person name="Almutairi H."/>
            <person name="Urbaniak M.D."/>
            <person name="Bates M.D."/>
            <person name="Jariyapan N."/>
            <person name="Kwakye-Nuako G."/>
            <person name="Thomaz-Soccol V."/>
            <person name="Al-Salem W.S."/>
            <person name="Dillon R.J."/>
            <person name="Bates P.A."/>
            <person name="Gatherer D."/>
        </authorList>
    </citation>
    <scope>NUCLEOTIDE SEQUENCE [LARGE SCALE GENOMIC DNA]</scope>
</reference>
<evidence type="ECO:0000313" key="2">
    <source>
        <dbReference type="EMBL" id="KAG5473710.1"/>
    </source>
</evidence>
<evidence type="ECO:0000256" key="1">
    <source>
        <dbReference type="SAM" id="MobiDB-lite"/>
    </source>
</evidence>
<keyword evidence="3" id="KW-1185">Reference proteome</keyword>
<dbReference type="KEGG" id="lmat:92514361"/>
<dbReference type="Proteomes" id="UP000673552">
    <property type="component" value="Unassembled WGS sequence"/>
</dbReference>
<organism evidence="2 3">
    <name type="scientific">Leishmania martiniquensis</name>
    <dbReference type="NCBI Taxonomy" id="1580590"/>
    <lineage>
        <taxon>Eukaryota</taxon>
        <taxon>Discoba</taxon>
        <taxon>Euglenozoa</taxon>
        <taxon>Kinetoplastea</taxon>
        <taxon>Metakinetoplastina</taxon>
        <taxon>Trypanosomatida</taxon>
        <taxon>Trypanosomatidae</taxon>
        <taxon>Leishmaniinae</taxon>
        <taxon>Leishmania</taxon>
    </lineage>
</organism>
<reference evidence="3" key="2">
    <citation type="journal article" date="2021" name="Sci. Data">
        <title>Chromosome-scale genome sequencing, assembly and annotation of six genomes from subfamily Leishmaniinae.</title>
        <authorList>
            <person name="Almutairi H."/>
            <person name="Urbaniak M.D."/>
            <person name="Bates M.D."/>
            <person name="Jariyapan N."/>
            <person name="Kwakye-Nuako G."/>
            <person name="Thomaz Soccol V."/>
            <person name="Al-Salem W.S."/>
            <person name="Dillon R.J."/>
            <person name="Bates P.A."/>
            <person name="Gatherer D."/>
        </authorList>
    </citation>
    <scope>NUCLEOTIDE SEQUENCE [LARGE SCALE GENOMIC DNA]</scope>
</reference>
<dbReference type="GeneID" id="92514361"/>
<dbReference type="OrthoDB" id="263994at2759"/>